<comment type="caution">
    <text evidence="5">The sequence shown here is derived from an EMBL/GenBank/DDBJ whole genome shotgun (WGS) entry which is preliminary data.</text>
</comment>
<dbReference type="RefSeq" id="WP_284327926.1">
    <property type="nucleotide sequence ID" value="NZ_BSUN01000001.1"/>
</dbReference>
<reference evidence="6" key="1">
    <citation type="journal article" date="2019" name="Int. J. Syst. Evol. Microbiol.">
        <title>The Global Catalogue of Microorganisms (GCM) 10K type strain sequencing project: providing services to taxonomists for standard genome sequencing and annotation.</title>
        <authorList>
            <consortium name="The Broad Institute Genomics Platform"/>
            <consortium name="The Broad Institute Genome Sequencing Center for Infectious Disease"/>
            <person name="Wu L."/>
            <person name="Ma J."/>
        </authorList>
    </citation>
    <scope>NUCLEOTIDE SEQUENCE [LARGE SCALE GENOMIC DNA]</scope>
    <source>
        <strain evidence="6">NBRC 112299</strain>
    </source>
</reference>
<keyword evidence="6" id="KW-1185">Reference proteome</keyword>
<dbReference type="InterPro" id="IPR003833">
    <property type="entry name" value="CT_C_D"/>
</dbReference>
<dbReference type="SMART" id="SM00796">
    <property type="entry name" value="AHS1"/>
    <property type="match status" value="1"/>
</dbReference>
<evidence type="ECO:0000313" key="6">
    <source>
        <dbReference type="Proteomes" id="UP001157125"/>
    </source>
</evidence>
<gene>
    <name evidence="5" type="ORF">GCM10025876_15440</name>
</gene>
<keyword evidence="3" id="KW-0067">ATP-binding</keyword>
<dbReference type="Gene3D" id="2.40.100.10">
    <property type="entry name" value="Cyclophilin-like"/>
    <property type="match status" value="1"/>
</dbReference>
<organism evidence="5 6">
    <name type="scientific">Demequina litorisediminis</name>
    <dbReference type="NCBI Taxonomy" id="1849022"/>
    <lineage>
        <taxon>Bacteria</taxon>
        <taxon>Bacillati</taxon>
        <taxon>Actinomycetota</taxon>
        <taxon>Actinomycetes</taxon>
        <taxon>Micrococcales</taxon>
        <taxon>Demequinaceae</taxon>
        <taxon>Demequina</taxon>
    </lineage>
</organism>
<dbReference type="PANTHER" id="PTHR34698:SF2">
    <property type="entry name" value="5-OXOPROLINASE SUBUNIT B"/>
    <property type="match status" value="1"/>
</dbReference>
<evidence type="ECO:0000256" key="2">
    <source>
        <dbReference type="ARBA" id="ARBA00022801"/>
    </source>
</evidence>
<evidence type="ECO:0000256" key="1">
    <source>
        <dbReference type="ARBA" id="ARBA00022741"/>
    </source>
</evidence>
<dbReference type="SUPFAM" id="SSF50891">
    <property type="entry name" value="Cyclophilin-like"/>
    <property type="match status" value="1"/>
</dbReference>
<proteinExistence type="predicted"/>
<evidence type="ECO:0000259" key="4">
    <source>
        <dbReference type="SMART" id="SM00796"/>
    </source>
</evidence>
<dbReference type="InterPro" id="IPR010016">
    <property type="entry name" value="PxpB"/>
</dbReference>
<keyword evidence="1" id="KW-0547">Nucleotide-binding</keyword>
<feature type="domain" description="Carboxyltransferase" evidence="4">
    <location>
        <begin position="1"/>
        <end position="165"/>
    </location>
</feature>
<dbReference type="InterPro" id="IPR029000">
    <property type="entry name" value="Cyclophilin-like_dom_sf"/>
</dbReference>
<dbReference type="PANTHER" id="PTHR34698">
    <property type="entry name" value="5-OXOPROLINASE SUBUNIT B"/>
    <property type="match status" value="1"/>
</dbReference>
<protein>
    <recommendedName>
        <fullName evidence="4">Carboxyltransferase domain-containing protein</fullName>
    </recommendedName>
</protein>
<accession>A0ABQ6IDB2</accession>
<dbReference type="Pfam" id="PF02682">
    <property type="entry name" value="CT_C_D"/>
    <property type="match status" value="1"/>
</dbReference>
<keyword evidence="2" id="KW-0378">Hydrolase</keyword>
<dbReference type="EMBL" id="BSUN01000001">
    <property type="protein sequence ID" value="GMA35340.1"/>
    <property type="molecule type" value="Genomic_DNA"/>
</dbReference>
<evidence type="ECO:0000256" key="3">
    <source>
        <dbReference type="ARBA" id="ARBA00022840"/>
    </source>
</evidence>
<name>A0ABQ6IDB2_9MICO</name>
<evidence type="ECO:0000313" key="5">
    <source>
        <dbReference type="EMBL" id="GMA35340.1"/>
    </source>
</evidence>
<sequence length="179" mass="18245">MPALAAAVTAARDAGEIAARDVVPAATTVLVSGLSRVDRAVLEDLVALWEPPALGDSEAAWVEIPVAFDGPDLADVAAGWAVTVDQAVGLIAATEFTVAFCGFAPGFAYLTGLPPGRAVPRRAEPRTSVPAGSVGLAGPYAGVYPRSSPGAGRLWAPRSGNRCGMWSARPPHCSCPVRG</sequence>
<dbReference type="Proteomes" id="UP001157125">
    <property type="component" value="Unassembled WGS sequence"/>
</dbReference>